<feature type="transmembrane region" description="Helical" evidence="1">
    <location>
        <begin position="79"/>
        <end position="102"/>
    </location>
</feature>
<dbReference type="EMBL" id="BTRK01000002">
    <property type="protein sequence ID" value="GMR35581.1"/>
    <property type="molecule type" value="Genomic_DNA"/>
</dbReference>
<accession>A0AAN4Z7J7</accession>
<sequence>MTLVLTITNFFGSASLLFNLCLLIIIFLRPPAHNESFKKNYYAINIVNTLLALAQLIAAPCFFSDGDVYLIYSSRHLGTFPIVFFVLIYNTSFVAISHNFFVRYMNVCKLEMDFETDFIFGSTLKTLSGTGMFLHIRRHMSSRKLRSINYRLLIILKTQVRIYQL</sequence>
<evidence type="ECO:0000313" key="5">
    <source>
        <dbReference type="Proteomes" id="UP001328107"/>
    </source>
</evidence>
<evidence type="ECO:0000256" key="1">
    <source>
        <dbReference type="SAM" id="Phobius"/>
    </source>
</evidence>
<feature type="transmembrane region" description="Helical" evidence="1">
    <location>
        <begin position="40"/>
        <end position="59"/>
    </location>
</feature>
<evidence type="ECO:0000313" key="2">
    <source>
        <dbReference type="EMBL" id="GMR35580.1"/>
    </source>
</evidence>
<dbReference type="EMBL" id="BTRK01000002">
    <property type="protein sequence ID" value="GMR35595.1"/>
    <property type="molecule type" value="Genomic_DNA"/>
</dbReference>
<keyword evidence="1" id="KW-0812">Transmembrane</keyword>
<keyword evidence="1" id="KW-0472">Membrane</keyword>
<name>A0AAN4Z7J7_9BILA</name>
<reference evidence="3" key="2">
    <citation type="submission" date="2023-06" db="EMBL/GenBank/DDBJ databases">
        <title>Genome assembly of Pristionchus species.</title>
        <authorList>
            <person name="Yoshida K."/>
            <person name="Sommer R.J."/>
        </authorList>
    </citation>
    <scope>NUCLEOTIDE SEQUENCE</scope>
    <source>
        <strain evidence="3 5">RS5460</strain>
    </source>
</reference>
<protein>
    <recommendedName>
        <fullName evidence="6">G protein-coupled receptor</fullName>
    </recommendedName>
</protein>
<comment type="caution">
    <text evidence="3">The sequence shown here is derived from an EMBL/GenBank/DDBJ whole genome shotgun (WGS) entry which is preliminary data.</text>
</comment>
<reference evidence="5" key="1">
    <citation type="submission" date="2022-10" db="EMBL/GenBank/DDBJ databases">
        <title>Genome assembly of Pristionchus species.</title>
        <authorList>
            <person name="Yoshida K."/>
            <person name="Sommer R.J."/>
        </authorList>
    </citation>
    <scope>NUCLEOTIDE SEQUENCE [LARGE SCALE GENOMIC DNA]</scope>
    <source>
        <strain evidence="5">RS5460</strain>
    </source>
</reference>
<organism evidence="3 5">
    <name type="scientific">Pristionchus mayeri</name>
    <dbReference type="NCBI Taxonomy" id="1317129"/>
    <lineage>
        <taxon>Eukaryota</taxon>
        <taxon>Metazoa</taxon>
        <taxon>Ecdysozoa</taxon>
        <taxon>Nematoda</taxon>
        <taxon>Chromadorea</taxon>
        <taxon>Rhabditida</taxon>
        <taxon>Rhabditina</taxon>
        <taxon>Diplogasteromorpha</taxon>
        <taxon>Diplogasteroidea</taxon>
        <taxon>Neodiplogasteridae</taxon>
        <taxon>Pristionchus</taxon>
    </lineage>
</organism>
<dbReference type="InterPro" id="IPR019428">
    <property type="entry name" value="7TM_GPCR_serpentine_rcpt_Str"/>
</dbReference>
<evidence type="ECO:0000313" key="3">
    <source>
        <dbReference type="EMBL" id="GMR35581.1"/>
    </source>
</evidence>
<dbReference type="EMBL" id="BTRK01000002">
    <property type="protein sequence ID" value="GMR35580.1"/>
    <property type="molecule type" value="Genomic_DNA"/>
</dbReference>
<evidence type="ECO:0000313" key="4">
    <source>
        <dbReference type="EMBL" id="GMR35595.1"/>
    </source>
</evidence>
<proteinExistence type="predicted"/>
<gene>
    <name evidence="2" type="ORF">PMAYCL1PPCAC_05775</name>
    <name evidence="3" type="ORF">PMAYCL1PPCAC_05776</name>
    <name evidence="4" type="ORF">PMAYCL1PPCAC_05790</name>
</gene>
<feature type="non-terminal residue" evidence="3">
    <location>
        <position position="165"/>
    </location>
</feature>
<dbReference type="AlphaFoldDB" id="A0AAN4Z7J7"/>
<dbReference type="Pfam" id="PF10326">
    <property type="entry name" value="7TM_GPCR_Str"/>
    <property type="match status" value="1"/>
</dbReference>
<feature type="transmembrane region" description="Helical" evidence="1">
    <location>
        <begin position="6"/>
        <end position="28"/>
    </location>
</feature>
<evidence type="ECO:0008006" key="6">
    <source>
        <dbReference type="Google" id="ProtNLM"/>
    </source>
</evidence>
<dbReference type="Proteomes" id="UP001328107">
    <property type="component" value="Unassembled WGS sequence"/>
</dbReference>
<keyword evidence="5" id="KW-1185">Reference proteome</keyword>
<keyword evidence="1" id="KW-1133">Transmembrane helix</keyword>